<dbReference type="PANTHER" id="PTHR43359:SF1">
    <property type="entry name" value="FORMATE HYDROGENLYASE SUBUNIT 4-RELATED"/>
    <property type="match status" value="1"/>
</dbReference>
<sequence>MNLTTSIIGVVAYLVLAPLAGGLLAGIDRKISARMQGRFGPPVLQPFYDFFKLMEKEPITVNKVQDFYVMCFLIFIIITGCFFFAGGDLLLIIFTLTLASIFLVVAAFSSNSPYAQIGAERELLQMMAYEPMVLITAVGFYVINGSFNIADIVSAPVMAIKFLPGIFLGFVFILTIKLRKSPFDLSMSHHAHQELVKGLTTEFSGKTMAMIEIAHWYENIFLLGFVYLFFDYAAGWSPILAVLVCLVTYFIEILIDNSYARMKWQIAINSSWIVAITLGFVNLLVLYFMSF</sequence>
<dbReference type="EMBL" id="JAGSND010000003">
    <property type="protein sequence ID" value="MBR0597605.1"/>
    <property type="molecule type" value="Genomic_DNA"/>
</dbReference>
<comment type="subcellular location">
    <subcellularLocation>
        <location evidence="1">Membrane</location>
        <topology evidence="1">Multi-pass membrane protein</topology>
    </subcellularLocation>
</comment>
<keyword evidence="7" id="KW-1185">Reference proteome</keyword>
<dbReference type="PANTHER" id="PTHR43359">
    <property type="entry name" value="FORMATE HYDROGENLYASE SUBUNIT 4"/>
    <property type="match status" value="1"/>
</dbReference>
<keyword evidence="4 5" id="KW-0472">Membrane</keyword>
<dbReference type="GO" id="GO:0005886">
    <property type="term" value="C:plasma membrane"/>
    <property type="evidence" value="ECO:0007669"/>
    <property type="project" value="TreeGrafter"/>
</dbReference>
<protein>
    <submittedName>
        <fullName evidence="6">NADH-quinone oxidoreductase subunit H</fullName>
    </submittedName>
</protein>
<feature type="transmembrane region" description="Helical" evidence="5">
    <location>
        <begin position="67"/>
        <end position="85"/>
    </location>
</feature>
<feature type="transmembrane region" description="Helical" evidence="5">
    <location>
        <begin position="6"/>
        <end position="27"/>
    </location>
</feature>
<evidence type="ECO:0000313" key="6">
    <source>
        <dbReference type="EMBL" id="MBR0597605.1"/>
    </source>
</evidence>
<dbReference type="InterPro" id="IPR001694">
    <property type="entry name" value="NADH_UbQ_OxRdtase_su1/FPO"/>
</dbReference>
<name>A0A8J7W2B8_9FIRM</name>
<feature type="transmembrane region" description="Helical" evidence="5">
    <location>
        <begin position="267"/>
        <end position="289"/>
    </location>
</feature>
<evidence type="ECO:0000256" key="3">
    <source>
        <dbReference type="ARBA" id="ARBA00022989"/>
    </source>
</evidence>
<dbReference type="Pfam" id="PF00146">
    <property type="entry name" value="NADHdh"/>
    <property type="match status" value="1"/>
</dbReference>
<reference evidence="6" key="1">
    <citation type="submission" date="2021-04" db="EMBL/GenBank/DDBJ databases">
        <title>Sinoanaerobacter chloroacetimidivorans sp. nov., an obligate anaerobic bacterium isolated from anaerobic sludge.</title>
        <authorList>
            <person name="Bao Y."/>
        </authorList>
    </citation>
    <scope>NUCLEOTIDE SEQUENCE</scope>
    <source>
        <strain evidence="6">BAD-6</strain>
    </source>
</reference>
<organism evidence="6 7">
    <name type="scientific">Sinanaerobacter chloroacetimidivorans</name>
    <dbReference type="NCBI Taxonomy" id="2818044"/>
    <lineage>
        <taxon>Bacteria</taxon>
        <taxon>Bacillati</taxon>
        <taxon>Bacillota</taxon>
        <taxon>Clostridia</taxon>
        <taxon>Peptostreptococcales</taxon>
        <taxon>Anaerovoracaceae</taxon>
        <taxon>Sinanaerobacter</taxon>
    </lineage>
</organism>
<evidence type="ECO:0000313" key="7">
    <source>
        <dbReference type="Proteomes" id="UP000675664"/>
    </source>
</evidence>
<evidence type="ECO:0000256" key="2">
    <source>
        <dbReference type="ARBA" id="ARBA00022692"/>
    </source>
</evidence>
<feature type="transmembrane region" description="Helical" evidence="5">
    <location>
        <begin position="155"/>
        <end position="176"/>
    </location>
</feature>
<dbReference type="InterPro" id="IPR052561">
    <property type="entry name" value="ComplexI_Subunit1"/>
</dbReference>
<evidence type="ECO:0000256" key="1">
    <source>
        <dbReference type="ARBA" id="ARBA00004141"/>
    </source>
</evidence>
<accession>A0A8J7W2B8</accession>
<gene>
    <name evidence="6" type="ORF">KCX82_06965</name>
</gene>
<feature type="transmembrane region" description="Helical" evidence="5">
    <location>
        <begin position="236"/>
        <end position="255"/>
    </location>
</feature>
<reference evidence="6" key="2">
    <citation type="submission" date="2021-04" db="EMBL/GenBank/DDBJ databases">
        <authorList>
            <person name="Liu J."/>
        </authorList>
    </citation>
    <scope>NUCLEOTIDE SEQUENCE</scope>
    <source>
        <strain evidence="6">BAD-6</strain>
    </source>
</reference>
<dbReference type="RefSeq" id="WP_227017734.1">
    <property type="nucleotide sequence ID" value="NZ_JAGSND010000003.1"/>
</dbReference>
<comment type="caution">
    <text evidence="6">The sequence shown here is derived from an EMBL/GenBank/DDBJ whole genome shotgun (WGS) entry which is preliminary data.</text>
</comment>
<keyword evidence="2 5" id="KW-0812">Transmembrane</keyword>
<feature type="transmembrane region" description="Helical" evidence="5">
    <location>
        <begin position="123"/>
        <end position="143"/>
    </location>
</feature>
<keyword evidence="3 5" id="KW-1133">Transmembrane helix</keyword>
<evidence type="ECO:0000256" key="5">
    <source>
        <dbReference type="SAM" id="Phobius"/>
    </source>
</evidence>
<evidence type="ECO:0000256" key="4">
    <source>
        <dbReference type="ARBA" id="ARBA00023136"/>
    </source>
</evidence>
<dbReference type="Proteomes" id="UP000675664">
    <property type="component" value="Unassembled WGS sequence"/>
</dbReference>
<feature type="transmembrane region" description="Helical" evidence="5">
    <location>
        <begin position="91"/>
        <end position="111"/>
    </location>
</feature>
<dbReference type="AlphaFoldDB" id="A0A8J7W2B8"/>
<proteinExistence type="predicted"/>